<evidence type="ECO:0008006" key="3">
    <source>
        <dbReference type="Google" id="ProtNLM"/>
    </source>
</evidence>
<gene>
    <name evidence="1" type="ORF">Ahy_B03g061854</name>
</gene>
<keyword evidence="2" id="KW-1185">Reference proteome</keyword>
<comment type="caution">
    <text evidence="1">The sequence shown here is derived from an EMBL/GenBank/DDBJ whole genome shotgun (WGS) entry which is preliminary data.</text>
</comment>
<dbReference type="AlphaFoldDB" id="A0A444ZS86"/>
<accession>A0A444ZS86</accession>
<dbReference type="EMBL" id="SDMP01000013">
    <property type="protein sequence ID" value="RYR17047.1"/>
    <property type="molecule type" value="Genomic_DNA"/>
</dbReference>
<organism evidence="1 2">
    <name type="scientific">Arachis hypogaea</name>
    <name type="common">Peanut</name>
    <dbReference type="NCBI Taxonomy" id="3818"/>
    <lineage>
        <taxon>Eukaryota</taxon>
        <taxon>Viridiplantae</taxon>
        <taxon>Streptophyta</taxon>
        <taxon>Embryophyta</taxon>
        <taxon>Tracheophyta</taxon>
        <taxon>Spermatophyta</taxon>
        <taxon>Magnoliopsida</taxon>
        <taxon>eudicotyledons</taxon>
        <taxon>Gunneridae</taxon>
        <taxon>Pentapetalae</taxon>
        <taxon>rosids</taxon>
        <taxon>fabids</taxon>
        <taxon>Fabales</taxon>
        <taxon>Fabaceae</taxon>
        <taxon>Papilionoideae</taxon>
        <taxon>50 kb inversion clade</taxon>
        <taxon>dalbergioids sensu lato</taxon>
        <taxon>Dalbergieae</taxon>
        <taxon>Pterocarpus clade</taxon>
        <taxon>Arachis</taxon>
    </lineage>
</organism>
<proteinExistence type="predicted"/>
<protein>
    <recommendedName>
        <fullName evidence="3">HTH myb-type domain-containing protein</fullName>
    </recommendedName>
</protein>
<name>A0A444ZS86_ARAHY</name>
<dbReference type="Proteomes" id="UP000289738">
    <property type="component" value="Chromosome B03"/>
</dbReference>
<evidence type="ECO:0000313" key="1">
    <source>
        <dbReference type="EMBL" id="RYR17047.1"/>
    </source>
</evidence>
<reference evidence="1 2" key="1">
    <citation type="submission" date="2019-01" db="EMBL/GenBank/DDBJ databases">
        <title>Sequencing of cultivated peanut Arachis hypogaea provides insights into genome evolution and oil improvement.</title>
        <authorList>
            <person name="Chen X."/>
        </authorList>
    </citation>
    <scope>NUCLEOTIDE SEQUENCE [LARGE SCALE GENOMIC DNA]</scope>
    <source>
        <strain evidence="2">cv. Fuhuasheng</strain>
        <tissue evidence="1">Leaves</tissue>
    </source>
</reference>
<sequence length="61" mass="6886">MSFDGATSSPPQVEHWAFTPKEDDTIIKAHARTDNAIKNHWNSTFKRKCASIDPIDDSHFA</sequence>
<dbReference type="STRING" id="3818.A0A444ZS86"/>
<evidence type="ECO:0000313" key="2">
    <source>
        <dbReference type="Proteomes" id="UP000289738"/>
    </source>
</evidence>